<dbReference type="EMBL" id="CP009249">
    <property type="protein sequence ID" value="APT92034.1"/>
    <property type="molecule type" value="Genomic_DNA"/>
</dbReference>
<name>A0A1L7D1Q4_9CORY</name>
<accession>A0A1L7D1Q4</accession>
<dbReference type="KEGG" id="cpho:CPHO_03005"/>
<keyword evidence="2" id="KW-1185">Reference proteome</keyword>
<gene>
    <name evidence="1" type="ORF">CPHO_03005</name>
</gene>
<dbReference type="CDD" id="cd02972">
    <property type="entry name" value="DsbA_family"/>
    <property type="match status" value="1"/>
</dbReference>
<dbReference type="GO" id="GO:0015035">
    <property type="term" value="F:protein-disulfide reductase activity"/>
    <property type="evidence" value="ECO:0007669"/>
    <property type="project" value="InterPro"/>
</dbReference>
<dbReference type="RefSeq" id="WP_075733098.1">
    <property type="nucleotide sequence ID" value="NZ_CP009249.1"/>
</dbReference>
<evidence type="ECO:0000313" key="1">
    <source>
        <dbReference type="EMBL" id="APT92034.1"/>
    </source>
</evidence>
<dbReference type="Proteomes" id="UP000185491">
    <property type="component" value="Chromosome"/>
</dbReference>
<reference evidence="1 2" key="1">
    <citation type="submission" date="2014-08" db="EMBL/GenBank/DDBJ databases">
        <title>Complete genome sequence of Corynebacterium phocae M408/89/1(T)(=DSM 44612(T)), isolated from the common seal (Phoca vitulina).</title>
        <authorList>
            <person name="Ruckert C."/>
            <person name="Albersmeier A."/>
            <person name="Winkler A."/>
            <person name="Kalinowski J."/>
        </authorList>
    </citation>
    <scope>NUCLEOTIDE SEQUENCE [LARGE SCALE GENOMIC DNA]</scope>
    <source>
        <strain evidence="1 2">M408/89/1</strain>
    </source>
</reference>
<organism evidence="1 2">
    <name type="scientific">Corynebacterium phocae</name>
    <dbReference type="NCBI Taxonomy" id="161895"/>
    <lineage>
        <taxon>Bacteria</taxon>
        <taxon>Bacillati</taxon>
        <taxon>Actinomycetota</taxon>
        <taxon>Actinomycetes</taxon>
        <taxon>Mycobacteriales</taxon>
        <taxon>Corynebacteriaceae</taxon>
        <taxon>Corynebacterium</taxon>
    </lineage>
</organism>
<dbReference type="Pfam" id="PF04134">
    <property type="entry name" value="DCC1-like"/>
    <property type="match status" value="1"/>
</dbReference>
<protein>
    <recommendedName>
        <fullName evidence="3">Thiol-disulfide oxidoreductase</fullName>
    </recommendedName>
</protein>
<dbReference type="AlphaFoldDB" id="A0A1L7D1Q4"/>
<evidence type="ECO:0000313" key="2">
    <source>
        <dbReference type="Proteomes" id="UP000185491"/>
    </source>
</evidence>
<dbReference type="InterPro" id="IPR007263">
    <property type="entry name" value="DCC1-like"/>
</dbReference>
<evidence type="ECO:0008006" key="3">
    <source>
        <dbReference type="Google" id="ProtNLM"/>
    </source>
</evidence>
<proteinExistence type="predicted"/>
<sequence>MHFYFDPDCGFCQASARVLQRWCRPELQVTGGTPSDPAAVTAEIRRHAVYSNGGHYFFGHAAIAHCLQDAGASWMARALGRLAGLPVIPRLLYWAVARNRARLSRLLGTHTCRLS</sequence>